<comment type="caution">
    <text evidence="3">The sequence shown here is derived from an EMBL/GenBank/DDBJ whole genome shotgun (WGS) entry which is preliminary data.</text>
</comment>
<dbReference type="EMBL" id="JACCCO010000001">
    <property type="protein sequence ID" value="NYF39288.1"/>
    <property type="molecule type" value="Genomic_DNA"/>
</dbReference>
<feature type="domain" description="Nucleoside phosphorylase" evidence="2">
    <location>
        <begin position="23"/>
        <end position="157"/>
    </location>
</feature>
<name>A0A852UUQ9_9ACTN</name>
<keyword evidence="4" id="KW-1185">Reference proteome</keyword>
<accession>A0A852UUQ9</accession>
<dbReference type="AlphaFoldDB" id="A0A852UUQ9"/>
<dbReference type="Pfam" id="PF01048">
    <property type="entry name" value="PNP_UDP_1"/>
    <property type="match status" value="1"/>
</dbReference>
<dbReference type="GO" id="GO:0005829">
    <property type="term" value="C:cytosol"/>
    <property type="evidence" value="ECO:0007669"/>
    <property type="project" value="TreeGrafter"/>
</dbReference>
<dbReference type="Gene3D" id="3.40.50.1580">
    <property type="entry name" value="Nucleoside phosphorylase domain"/>
    <property type="match status" value="1"/>
</dbReference>
<evidence type="ECO:0000313" key="3">
    <source>
        <dbReference type="EMBL" id="NYF39288.1"/>
    </source>
</evidence>
<feature type="compositionally biased region" description="Low complexity" evidence="1">
    <location>
        <begin position="227"/>
        <end position="236"/>
    </location>
</feature>
<dbReference type="RefSeq" id="WP_179818929.1">
    <property type="nucleotide sequence ID" value="NZ_JACCCO010000001.1"/>
</dbReference>
<sequence length="259" mass="27018">MTALLVCTALGIEARAVRHGLPSGDALVLRTGMGPERAARAAARLPSADALAVAGFGGAVREDLRAGDVLVATEVRFGERALPCPWTPFLAAELARHGLPVRTGPLVTCDHVVTGAERGLLAERGALAVDMETWPLAEAADGLPFAALRVIADTADVRSPWAVPAYGVVAYRVLRRIGPALARWAAHASGADHPTDDDHTMDDDHATGADHSMDTGRATGTDHSMDTGRATGAGRRTGPEADDGSVSREERPFPSSREG</sequence>
<gene>
    <name evidence="3" type="ORF">HDA43_001447</name>
</gene>
<dbReference type="GO" id="GO:0019284">
    <property type="term" value="P:L-methionine salvage from S-adenosylmethionine"/>
    <property type="evidence" value="ECO:0007669"/>
    <property type="project" value="TreeGrafter"/>
</dbReference>
<dbReference type="InterPro" id="IPR035994">
    <property type="entry name" value="Nucleoside_phosphorylase_sf"/>
</dbReference>
<evidence type="ECO:0000259" key="2">
    <source>
        <dbReference type="Pfam" id="PF01048"/>
    </source>
</evidence>
<dbReference type="GO" id="GO:0008782">
    <property type="term" value="F:adenosylhomocysteine nucleosidase activity"/>
    <property type="evidence" value="ECO:0007669"/>
    <property type="project" value="TreeGrafter"/>
</dbReference>
<dbReference type="InterPro" id="IPR000845">
    <property type="entry name" value="Nucleoside_phosphorylase_d"/>
</dbReference>
<feature type="compositionally biased region" description="Basic and acidic residues" evidence="1">
    <location>
        <begin position="245"/>
        <end position="259"/>
    </location>
</feature>
<dbReference type="SUPFAM" id="SSF53167">
    <property type="entry name" value="Purine and uridine phosphorylases"/>
    <property type="match status" value="1"/>
</dbReference>
<dbReference type="PANTHER" id="PTHR46832:SF1">
    <property type="entry name" value="5'-METHYLTHIOADENOSINE_S-ADENOSYLHOMOCYSTEINE NUCLEOSIDASE"/>
    <property type="match status" value="1"/>
</dbReference>
<feature type="compositionally biased region" description="Basic and acidic residues" evidence="1">
    <location>
        <begin position="193"/>
        <end position="214"/>
    </location>
</feature>
<organism evidence="3 4">
    <name type="scientific">Streptosporangium sandarakinum</name>
    <dbReference type="NCBI Taxonomy" id="1260955"/>
    <lineage>
        <taxon>Bacteria</taxon>
        <taxon>Bacillati</taxon>
        <taxon>Actinomycetota</taxon>
        <taxon>Actinomycetes</taxon>
        <taxon>Streptosporangiales</taxon>
        <taxon>Streptosporangiaceae</taxon>
        <taxon>Streptosporangium</taxon>
    </lineage>
</organism>
<dbReference type="GO" id="GO:0008930">
    <property type="term" value="F:methylthioadenosine nucleosidase activity"/>
    <property type="evidence" value="ECO:0007669"/>
    <property type="project" value="TreeGrafter"/>
</dbReference>
<feature type="region of interest" description="Disordered" evidence="1">
    <location>
        <begin position="189"/>
        <end position="259"/>
    </location>
</feature>
<evidence type="ECO:0000313" key="4">
    <source>
        <dbReference type="Proteomes" id="UP000576393"/>
    </source>
</evidence>
<protein>
    <recommendedName>
        <fullName evidence="2">Nucleoside phosphorylase domain-containing protein</fullName>
    </recommendedName>
</protein>
<dbReference type="Proteomes" id="UP000576393">
    <property type="component" value="Unassembled WGS sequence"/>
</dbReference>
<evidence type="ECO:0000256" key="1">
    <source>
        <dbReference type="SAM" id="MobiDB-lite"/>
    </source>
</evidence>
<reference evidence="3 4" key="1">
    <citation type="submission" date="2020-07" db="EMBL/GenBank/DDBJ databases">
        <title>Sequencing the genomes of 1000 actinobacteria strains.</title>
        <authorList>
            <person name="Klenk H.-P."/>
        </authorList>
    </citation>
    <scope>NUCLEOTIDE SEQUENCE [LARGE SCALE GENOMIC DNA]</scope>
    <source>
        <strain evidence="3 4">DSM 45763</strain>
    </source>
</reference>
<proteinExistence type="predicted"/>
<dbReference type="PANTHER" id="PTHR46832">
    <property type="entry name" value="5'-METHYLTHIOADENOSINE/S-ADENOSYLHOMOCYSTEINE NUCLEOSIDASE"/>
    <property type="match status" value="1"/>
</dbReference>
<dbReference type="GO" id="GO:0009116">
    <property type="term" value="P:nucleoside metabolic process"/>
    <property type="evidence" value="ECO:0007669"/>
    <property type="project" value="InterPro"/>
</dbReference>